<evidence type="ECO:0000256" key="1">
    <source>
        <dbReference type="SAM" id="Phobius"/>
    </source>
</evidence>
<protein>
    <submittedName>
        <fullName evidence="2">Mlr4739 protein</fullName>
    </submittedName>
</protein>
<reference evidence="2" key="1">
    <citation type="submission" date="2018-06" db="EMBL/GenBank/DDBJ databases">
        <authorList>
            <person name="Zhirakovskaya E."/>
        </authorList>
    </citation>
    <scope>NUCLEOTIDE SEQUENCE</scope>
</reference>
<feature type="transmembrane region" description="Helical" evidence="1">
    <location>
        <begin position="392"/>
        <end position="412"/>
    </location>
</feature>
<name>A0A3B0S6P0_9ZZZZ</name>
<feature type="transmembrane region" description="Helical" evidence="1">
    <location>
        <begin position="419"/>
        <end position="442"/>
    </location>
</feature>
<feature type="transmembrane region" description="Helical" evidence="1">
    <location>
        <begin position="6"/>
        <end position="25"/>
    </location>
</feature>
<accession>A0A3B0S6P0</accession>
<feature type="transmembrane region" description="Helical" evidence="1">
    <location>
        <begin position="369"/>
        <end position="386"/>
    </location>
</feature>
<keyword evidence="1" id="KW-1133">Transmembrane helix</keyword>
<feature type="non-terminal residue" evidence="2">
    <location>
        <position position="1"/>
    </location>
</feature>
<keyword evidence="1" id="KW-0472">Membrane</keyword>
<sequence length="595" mass="65083">KAGIINGNIPIILIWLAVCAVMIFVSRDQIASGIGWGPDDQLRTVQLRDWLSGQSWFDVTQYRIGAPDSQPMHWPRLIEIPLAVVVLLLTPLVGGAAAEVVAMVAVPLIGLGIAMWLVMKITEQLFERKIALLAAALTATAVPLVAQLRPMRIDHHGWQIVLALTALWTMFWPDKRKGGIALGLALALWLSISLEGLPLSVAFIALLAWRWVISMDEGVRLLWTLVSFLGGIIFLYLGTQGSFDAALNYCDAISPVHIFACLAGGAIILPGIFIGPKSMLARAAWLMSAGGAALLTIAAIEPQCIGGAFGQIDPLVREYWYVNVREGLPIWHQPWKESVTLLGGSVVIGLLALGVFAWKRPKGIDGEKLFLIAYAFLWAFILSLLIQRAASVAAAFSLPLMAWLVHQAFLAARGIKSAAVRIIATSATMFLILPGPLTISMINGMSGGSTKNSADSLSEQTEIACDSSQSLIKLNTLPRSNIIAPFDFGPEILVRTPHNVLSTSHHRNDHAMADQIRIFTYTPEKARILLETRNIDYIVACPNEAELEIYAKKHPQGLWAKLSAKQQPDWLQTVHLRDSGLLLWRVKPKELRNAM</sequence>
<gene>
    <name evidence="2" type="ORF">MNBD_ALPHA04-844</name>
</gene>
<feature type="transmembrane region" description="Helical" evidence="1">
    <location>
        <begin position="180"/>
        <end position="209"/>
    </location>
</feature>
<dbReference type="EMBL" id="UOEF01000222">
    <property type="protein sequence ID" value="VAV96068.1"/>
    <property type="molecule type" value="Genomic_DNA"/>
</dbReference>
<keyword evidence="1" id="KW-0812">Transmembrane</keyword>
<feature type="transmembrane region" description="Helical" evidence="1">
    <location>
        <begin position="130"/>
        <end position="148"/>
    </location>
</feature>
<proteinExistence type="predicted"/>
<feature type="transmembrane region" description="Helical" evidence="1">
    <location>
        <begin position="257"/>
        <end position="276"/>
    </location>
</feature>
<dbReference type="AlphaFoldDB" id="A0A3B0S6P0"/>
<feature type="transmembrane region" description="Helical" evidence="1">
    <location>
        <begin position="221"/>
        <end position="237"/>
    </location>
</feature>
<organism evidence="2">
    <name type="scientific">hydrothermal vent metagenome</name>
    <dbReference type="NCBI Taxonomy" id="652676"/>
    <lineage>
        <taxon>unclassified sequences</taxon>
        <taxon>metagenomes</taxon>
        <taxon>ecological metagenomes</taxon>
    </lineage>
</organism>
<feature type="transmembrane region" description="Helical" evidence="1">
    <location>
        <begin position="283"/>
        <end position="300"/>
    </location>
</feature>
<feature type="transmembrane region" description="Helical" evidence="1">
    <location>
        <begin position="338"/>
        <end position="357"/>
    </location>
</feature>
<feature type="transmembrane region" description="Helical" evidence="1">
    <location>
        <begin position="77"/>
        <end position="94"/>
    </location>
</feature>
<evidence type="ECO:0000313" key="2">
    <source>
        <dbReference type="EMBL" id="VAV96068.1"/>
    </source>
</evidence>